<keyword evidence="1" id="KW-0472">Membrane</keyword>
<name>A0AAC8Q7T2_9BACT</name>
<feature type="transmembrane region" description="Helical" evidence="1">
    <location>
        <begin position="7"/>
        <end position="30"/>
    </location>
</feature>
<accession>A0AAC8Q7T2</accession>
<gene>
    <name evidence="2" type="ORF">AA314_03732</name>
</gene>
<evidence type="ECO:0000313" key="2">
    <source>
        <dbReference type="EMBL" id="AKJ02106.1"/>
    </source>
</evidence>
<proteinExistence type="predicted"/>
<sequence length="105" mass="11601">MGAWYSFAAYFAEHIIMGMPLHIIIIGIPMAIMEFIASQHSFIISIWPASMGIIRHIMPSLPISQVIRAIIGMRIIMGIIIGMPPIIGFMPIMPPIIGFMPIIGI</sequence>
<dbReference type="EMBL" id="CP011509">
    <property type="protein sequence ID" value="AKJ02106.1"/>
    <property type="molecule type" value="Genomic_DNA"/>
</dbReference>
<dbReference type="AlphaFoldDB" id="A0AAC8Q7T2"/>
<organism evidence="2 3">
    <name type="scientific">Archangium gephyra</name>
    <dbReference type="NCBI Taxonomy" id="48"/>
    <lineage>
        <taxon>Bacteria</taxon>
        <taxon>Pseudomonadati</taxon>
        <taxon>Myxococcota</taxon>
        <taxon>Myxococcia</taxon>
        <taxon>Myxococcales</taxon>
        <taxon>Cystobacterineae</taxon>
        <taxon>Archangiaceae</taxon>
        <taxon>Archangium</taxon>
    </lineage>
</organism>
<dbReference type="Proteomes" id="UP000035579">
    <property type="component" value="Chromosome"/>
</dbReference>
<reference evidence="2 3" key="1">
    <citation type="submission" date="2015-05" db="EMBL/GenBank/DDBJ databases">
        <title>Genome assembly of Archangium gephyra DSM 2261.</title>
        <authorList>
            <person name="Sharma G."/>
            <person name="Subramanian S."/>
        </authorList>
    </citation>
    <scope>NUCLEOTIDE SEQUENCE [LARGE SCALE GENOMIC DNA]</scope>
    <source>
        <strain evidence="2 3">DSM 2261</strain>
    </source>
</reference>
<evidence type="ECO:0000256" key="1">
    <source>
        <dbReference type="SAM" id="Phobius"/>
    </source>
</evidence>
<keyword evidence="1" id="KW-0812">Transmembrane</keyword>
<protein>
    <submittedName>
        <fullName evidence="2">Uncharacterized protein</fullName>
    </submittedName>
</protein>
<dbReference type="KEGG" id="age:AA314_03732"/>
<feature type="transmembrane region" description="Helical" evidence="1">
    <location>
        <begin position="75"/>
        <end position="103"/>
    </location>
</feature>
<evidence type="ECO:0000313" key="3">
    <source>
        <dbReference type="Proteomes" id="UP000035579"/>
    </source>
</evidence>
<keyword evidence="1" id="KW-1133">Transmembrane helix</keyword>